<evidence type="ECO:0000313" key="2">
    <source>
        <dbReference type="EMBL" id="KAI0515494.1"/>
    </source>
</evidence>
<sequence>MHARWVIFLQRFTFVLKHKSGVQNRVADALSRRAALITQLQTEFFGLDCLKELYPQDDYFKEHWANCCKQELNTDYSIRHGFLFKGSLLCIPSSSWRQQIIKETHSGGLSAHLGRDNTIIQLQQRFFWPHLRRDVSKFVERCSICQTYKGGGQNTGLYQSLPVPDSIWEDLSLNFVMGLPRTKHGIDSIMVVVDRF</sequence>
<dbReference type="Pfam" id="PF17921">
    <property type="entry name" value="Integrase_H2C2"/>
    <property type="match status" value="1"/>
</dbReference>
<dbReference type="EMBL" id="JAGYWB010000007">
    <property type="protein sequence ID" value="KAI0515494.1"/>
    <property type="molecule type" value="Genomic_DNA"/>
</dbReference>
<evidence type="ECO:0000313" key="3">
    <source>
        <dbReference type="Proteomes" id="UP000829196"/>
    </source>
</evidence>
<evidence type="ECO:0000259" key="1">
    <source>
        <dbReference type="Pfam" id="PF17921"/>
    </source>
</evidence>
<dbReference type="AlphaFoldDB" id="A0A8T3BJI3"/>
<dbReference type="Proteomes" id="UP000829196">
    <property type="component" value="Unassembled WGS sequence"/>
</dbReference>
<name>A0A8T3BJI3_DENNO</name>
<reference evidence="2" key="1">
    <citation type="journal article" date="2022" name="Front. Genet.">
        <title>Chromosome-Scale Assembly of the Dendrobium nobile Genome Provides Insights Into the Molecular Mechanism of the Biosynthesis of the Medicinal Active Ingredient of Dendrobium.</title>
        <authorList>
            <person name="Xu Q."/>
            <person name="Niu S.-C."/>
            <person name="Li K.-L."/>
            <person name="Zheng P.-J."/>
            <person name="Zhang X.-J."/>
            <person name="Jia Y."/>
            <person name="Liu Y."/>
            <person name="Niu Y.-X."/>
            <person name="Yu L.-H."/>
            <person name="Chen D.-F."/>
            <person name="Zhang G.-Q."/>
        </authorList>
    </citation>
    <scope>NUCLEOTIDE SEQUENCE</scope>
    <source>
        <tissue evidence="2">Leaf</tissue>
    </source>
</reference>
<dbReference type="Gene3D" id="1.10.340.70">
    <property type="match status" value="1"/>
</dbReference>
<dbReference type="InterPro" id="IPR041588">
    <property type="entry name" value="Integrase_H2C2"/>
</dbReference>
<gene>
    <name evidence="2" type="ORF">KFK09_008159</name>
</gene>
<dbReference type="PANTHER" id="PTHR35046">
    <property type="entry name" value="ZINC KNUCKLE (CCHC-TYPE) FAMILY PROTEIN"/>
    <property type="match status" value="1"/>
</dbReference>
<dbReference type="FunFam" id="1.10.340.70:FF:000001">
    <property type="entry name" value="Retrovirus-related Pol polyprotein from transposon gypsy-like Protein"/>
    <property type="match status" value="1"/>
</dbReference>
<keyword evidence="3" id="KW-1185">Reference proteome</keyword>
<feature type="domain" description="Integrase zinc-binding" evidence="1">
    <location>
        <begin position="94"/>
        <end position="149"/>
    </location>
</feature>
<organism evidence="2 3">
    <name type="scientific">Dendrobium nobile</name>
    <name type="common">Orchid</name>
    <dbReference type="NCBI Taxonomy" id="94219"/>
    <lineage>
        <taxon>Eukaryota</taxon>
        <taxon>Viridiplantae</taxon>
        <taxon>Streptophyta</taxon>
        <taxon>Embryophyta</taxon>
        <taxon>Tracheophyta</taxon>
        <taxon>Spermatophyta</taxon>
        <taxon>Magnoliopsida</taxon>
        <taxon>Liliopsida</taxon>
        <taxon>Asparagales</taxon>
        <taxon>Orchidaceae</taxon>
        <taxon>Epidendroideae</taxon>
        <taxon>Malaxideae</taxon>
        <taxon>Dendrobiinae</taxon>
        <taxon>Dendrobium</taxon>
    </lineage>
</organism>
<proteinExistence type="predicted"/>
<comment type="caution">
    <text evidence="2">The sequence shown here is derived from an EMBL/GenBank/DDBJ whole genome shotgun (WGS) entry which is preliminary data.</text>
</comment>
<dbReference type="PANTHER" id="PTHR35046:SF18">
    <property type="entry name" value="RNA-DIRECTED DNA POLYMERASE"/>
    <property type="match status" value="1"/>
</dbReference>
<accession>A0A8T3BJI3</accession>
<protein>
    <recommendedName>
        <fullName evidence="1">Integrase zinc-binding domain-containing protein</fullName>
    </recommendedName>
</protein>
<dbReference type="OrthoDB" id="1932715at2759"/>